<reference evidence="9 10" key="1">
    <citation type="submission" date="2023-08" db="EMBL/GenBank/DDBJ databases">
        <authorList>
            <person name="Joshi A."/>
            <person name="Thite S."/>
        </authorList>
    </citation>
    <scope>NUCLEOTIDE SEQUENCE [LARGE SCALE GENOMIC DNA]</scope>
    <source>
        <strain evidence="9 10">AC40</strain>
    </source>
</reference>
<dbReference type="SUPFAM" id="SSF81452">
    <property type="entry name" value="Cytochrome c oxidase subunit III-like"/>
    <property type="match status" value="1"/>
</dbReference>
<evidence type="ECO:0000256" key="3">
    <source>
        <dbReference type="ARBA" id="ARBA00022692"/>
    </source>
</evidence>
<feature type="transmembrane region" description="Helical" evidence="7">
    <location>
        <begin position="39"/>
        <end position="61"/>
    </location>
</feature>
<dbReference type="PANTHER" id="PTHR11403">
    <property type="entry name" value="CYTOCHROME C OXIDASE SUBUNIT III"/>
    <property type="match status" value="1"/>
</dbReference>
<gene>
    <name evidence="9" type="ORF">Q3O60_04695</name>
</gene>
<keyword evidence="3 6" id="KW-0812">Transmembrane</keyword>
<evidence type="ECO:0000313" key="9">
    <source>
        <dbReference type="EMBL" id="MDP4535488.1"/>
    </source>
</evidence>
<keyword evidence="10" id="KW-1185">Reference proteome</keyword>
<evidence type="ECO:0000256" key="5">
    <source>
        <dbReference type="ARBA" id="ARBA00023136"/>
    </source>
</evidence>
<dbReference type="PROSITE" id="PS50253">
    <property type="entry name" value="COX3"/>
    <property type="match status" value="1"/>
</dbReference>
<evidence type="ECO:0000259" key="8">
    <source>
        <dbReference type="PROSITE" id="PS50253"/>
    </source>
</evidence>
<keyword evidence="5 7" id="KW-0472">Membrane</keyword>
<evidence type="ECO:0000256" key="2">
    <source>
        <dbReference type="ARBA" id="ARBA00010581"/>
    </source>
</evidence>
<comment type="caution">
    <text evidence="9">The sequence shown here is derived from an EMBL/GenBank/DDBJ whole genome shotgun (WGS) entry which is preliminary data.</text>
</comment>
<feature type="transmembrane region" description="Helical" evidence="7">
    <location>
        <begin position="81"/>
        <end position="102"/>
    </location>
</feature>
<organism evidence="9 10">
    <name type="scientific">Alkalimonas collagenimarina</name>
    <dbReference type="NCBI Taxonomy" id="400390"/>
    <lineage>
        <taxon>Bacteria</taxon>
        <taxon>Pseudomonadati</taxon>
        <taxon>Pseudomonadota</taxon>
        <taxon>Gammaproteobacteria</taxon>
        <taxon>Alkalimonas</taxon>
    </lineage>
</organism>
<accession>A0ABT9GWP8</accession>
<evidence type="ECO:0000256" key="4">
    <source>
        <dbReference type="ARBA" id="ARBA00022989"/>
    </source>
</evidence>
<evidence type="ECO:0000256" key="1">
    <source>
        <dbReference type="ARBA" id="ARBA00004141"/>
    </source>
</evidence>
<feature type="transmembrane region" description="Helical" evidence="7">
    <location>
        <begin position="151"/>
        <end position="173"/>
    </location>
</feature>
<name>A0ABT9GWP8_9GAMM</name>
<dbReference type="Gene3D" id="1.20.120.80">
    <property type="entry name" value="Cytochrome c oxidase, subunit III, four-helix bundle"/>
    <property type="match status" value="1"/>
</dbReference>
<comment type="subcellular location">
    <subcellularLocation>
        <location evidence="6">Cell membrane</location>
        <topology evidence="6">Multi-pass membrane protein</topology>
    </subcellularLocation>
    <subcellularLocation>
        <location evidence="1">Membrane</location>
        <topology evidence="1">Multi-pass membrane protein</topology>
    </subcellularLocation>
</comment>
<evidence type="ECO:0000313" key="10">
    <source>
        <dbReference type="Proteomes" id="UP001231616"/>
    </source>
</evidence>
<dbReference type="RefSeq" id="WP_305892755.1">
    <property type="nucleotide sequence ID" value="NZ_JAUZVZ010000005.1"/>
</dbReference>
<dbReference type="PANTHER" id="PTHR11403:SF10">
    <property type="entry name" value="CYTOCHROME C OXIDASE"/>
    <property type="match status" value="1"/>
</dbReference>
<dbReference type="InterPro" id="IPR000298">
    <property type="entry name" value="Cyt_c_oxidase-like_su3"/>
</dbReference>
<comment type="similarity">
    <text evidence="2 6">Belongs to the cytochrome c oxidase subunit 3 family.</text>
</comment>
<keyword evidence="4 7" id="KW-1133">Transmembrane helix</keyword>
<dbReference type="InterPro" id="IPR024791">
    <property type="entry name" value="Cyt_c/ubiquinol_Oxase_su3"/>
</dbReference>
<proteinExistence type="inferred from homology"/>
<dbReference type="EMBL" id="JAUZVZ010000005">
    <property type="protein sequence ID" value="MDP4535488.1"/>
    <property type="molecule type" value="Genomic_DNA"/>
</dbReference>
<feature type="transmembrane region" description="Helical" evidence="7">
    <location>
        <begin position="109"/>
        <end position="131"/>
    </location>
</feature>
<evidence type="ECO:0000256" key="6">
    <source>
        <dbReference type="RuleBase" id="RU003376"/>
    </source>
</evidence>
<protein>
    <submittedName>
        <fullName evidence="9">Cytochrome c oxidase subunit 3</fullName>
    </submittedName>
</protein>
<dbReference type="Pfam" id="PF00510">
    <property type="entry name" value="COX3"/>
    <property type="match status" value="1"/>
</dbReference>
<dbReference type="InterPro" id="IPR035973">
    <property type="entry name" value="Cyt_c_oxidase_su3-like_sf"/>
</dbReference>
<sequence length="226" mass="25171">MSIFTKLMEKPWLAQPEGADPALLQPPPSYWPARTALRFLLVTITVVFSLFIMTLLGRSQLGDFHALAGEPWLPFDNPTQLWWNTGILLASSVVMHAALVLLRQQKQQAAALAVVGSAFLVLLFLLAQFAIWQQLETAGFGMTSNPASSYFYLLTAVHGVHLLGGLVALLWVLKRFWQQQSLARIQSSVRLCVTYWHYLFVVWLVLFALMTSSSSTIDSLAALCGF</sequence>
<dbReference type="Proteomes" id="UP001231616">
    <property type="component" value="Unassembled WGS sequence"/>
</dbReference>
<evidence type="ECO:0000256" key="7">
    <source>
        <dbReference type="SAM" id="Phobius"/>
    </source>
</evidence>
<feature type="transmembrane region" description="Helical" evidence="7">
    <location>
        <begin position="193"/>
        <end position="210"/>
    </location>
</feature>
<feature type="domain" description="Heme-copper oxidase subunit III family profile" evidence="8">
    <location>
        <begin position="34"/>
        <end position="215"/>
    </location>
</feature>
<dbReference type="InterPro" id="IPR013833">
    <property type="entry name" value="Cyt_c_oxidase_su3_a-hlx"/>
</dbReference>